<evidence type="ECO:0000256" key="4">
    <source>
        <dbReference type="ARBA" id="ARBA00022840"/>
    </source>
</evidence>
<name>A0A5S4FPC9_9ACTN</name>
<dbReference type="InterPro" id="IPR003593">
    <property type="entry name" value="AAA+_ATPase"/>
</dbReference>
<dbReference type="EMBL" id="VCKY01000028">
    <property type="protein sequence ID" value="TMR22552.1"/>
    <property type="molecule type" value="Genomic_DNA"/>
</dbReference>
<dbReference type="Gene3D" id="3.40.50.300">
    <property type="entry name" value="P-loop containing nucleotide triphosphate hydrolases"/>
    <property type="match status" value="1"/>
</dbReference>
<evidence type="ECO:0000313" key="7">
    <source>
        <dbReference type="Proteomes" id="UP000309128"/>
    </source>
</evidence>
<comment type="similarity">
    <text evidence="1">Belongs to the ABC transporter superfamily.</text>
</comment>
<feature type="domain" description="ABC transporter" evidence="5">
    <location>
        <begin position="100"/>
        <end position="325"/>
    </location>
</feature>
<dbReference type="InterPro" id="IPR017871">
    <property type="entry name" value="ABC_transporter-like_CS"/>
</dbReference>
<gene>
    <name evidence="6" type="ORF">ETD86_11200</name>
</gene>
<keyword evidence="2" id="KW-0813">Transport</keyword>
<dbReference type="GO" id="GO:0016887">
    <property type="term" value="F:ATP hydrolysis activity"/>
    <property type="evidence" value="ECO:0007669"/>
    <property type="project" value="InterPro"/>
</dbReference>
<sequence length="400" mass="42954">MTSCLSACKWISSGCQQNEQKADARPRRATMAQQADTVRDTLTTLTRSVVRCLHLAPHAMATTQLLQRLVDREPLVSAPGRRPQRAVADWGVERSMRPTLEAQNLTKTFGTVTAVSDASFAIRPGAITGFLGPNGAGKSTTLRLLLGLVQPTSGSALIDGRPLHEWPIPSSKVGAVLDTHCVHPSRRAIDSVRWAARLAGVPASEAEELLDRVGLGAVARQRTGKFSLGMRQRLALAIALVGDPEIVVLDEPMNGLDPEGIAWLKELLRSFRDQGRTVLISSHLLAELEDLVDDLVVIAHGKIIGSGSATAFIDRFQPQTISVLSDKPEPLCAAVIEAGGEVIDMQGQRMEISGLTTIQLGEIARDAGIALLGLTEERSLKRAFSEATAARTDPTGEPRR</sequence>
<comment type="caution">
    <text evidence="6">The sequence shown here is derived from an EMBL/GenBank/DDBJ whole genome shotgun (WGS) entry which is preliminary data.</text>
</comment>
<keyword evidence="7" id="KW-1185">Reference proteome</keyword>
<dbReference type="SUPFAM" id="SSF52540">
    <property type="entry name" value="P-loop containing nucleoside triphosphate hydrolases"/>
    <property type="match status" value="1"/>
</dbReference>
<dbReference type="AlphaFoldDB" id="A0A5S4FPC9"/>
<keyword evidence="4 6" id="KW-0067">ATP-binding</keyword>
<dbReference type="PROSITE" id="PS00211">
    <property type="entry name" value="ABC_TRANSPORTER_1"/>
    <property type="match status" value="1"/>
</dbReference>
<dbReference type="GO" id="GO:0005524">
    <property type="term" value="F:ATP binding"/>
    <property type="evidence" value="ECO:0007669"/>
    <property type="project" value="UniProtKB-KW"/>
</dbReference>
<evidence type="ECO:0000313" key="6">
    <source>
        <dbReference type="EMBL" id="TMR22552.1"/>
    </source>
</evidence>
<proteinExistence type="inferred from homology"/>
<keyword evidence="3" id="KW-0547">Nucleotide-binding</keyword>
<evidence type="ECO:0000256" key="1">
    <source>
        <dbReference type="ARBA" id="ARBA00005417"/>
    </source>
</evidence>
<dbReference type="PANTHER" id="PTHR43335">
    <property type="entry name" value="ABC TRANSPORTER, ATP-BINDING PROTEIN"/>
    <property type="match status" value="1"/>
</dbReference>
<evidence type="ECO:0000256" key="3">
    <source>
        <dbReference type="ARBA" id="ARBA00022741"/>
    </source>
</evidence>
<dbReference type="Proteomes" id="UP000309128">
    <property type="component" value="Unassembled WGS sequence"/>
</dbReference>
<dbReference type="Pfam" id="PF00005">
    <property type="entry name" value="ABC_tran"/>
    <property type="match status" value="1"/>
</dbReference>
<evidence type="ECO:0000259" key="5">
    <source>
        <dbReference type="PROSITE" id="PS50893"/>
    </source>
</evidence>
<organism evidence="6 7">
    <name type="scientific">Nonomuraea turkmeniaca</name>
    <dbReference type="NCBI Taxonomy" id="103838"/>
    <lineage>
        <taxon>Bacteria</taxon>
        <taxon>Bacillati</taxon>
        <taxon>Actinomycetota</taxon>
        <taxon>Actinomycetes</taxon>
        <taxon>Streptosporangiales</taxon>
        <taxon>Streptosporangiaceae</taxon>
        <taxon>Nonomuraea</taxon>
    </lineage>
</organism>
<dbReference type="InterPro" id="IPR003439">
    <property type="entry name" value="ABC_transporter-like_ATP-bd"/>
</dbReference>
<dbReference type="PANTHER" id="PTHR43335:SF4">
    <property type="entry name" value="ABC TRANSPORTER, ATP-BINDING PROTEIN"/>
    <property type="match status" value="1"/>
</dbReference>
<protein>
    <submittedName>
        <fullName evidence="6">ATP-binding cassette domain-containing protein</fullName>
    </submittedName>
</protein>
<dbReference type="InterPro" id="IPR027417">
    <property type="entry name" value="P-loop_NTPase"/>
</dbReference>
<evidence type="ECO:0000256" key="2">
    <source>
        <dbReference type="ARBA" id="ARBA00022448"/>
    </source>
</evidence>
<accession>A0A5S4FPC9</accession>
<reference evidence="6 7" key="1">
    <citation type="submission" date="2019-05" db="EMBL/GenBank/DDBJ databases">
        <title>Draft genome sequence of Nonomuraea turkmeniaca DSM 43926.</title>
        <authorList>
            <person name="Saricaoglu S."/>
            <person name="Isik K."/>
        </authorList>
    </citation>
    <scope>NUCLEOTIDE SEQUENCE [LARGE SCALE GENOMIC DNA]</scope>
    <source>
        <strain evidence="6 7">DSM 43926</strain>
    </source>
</reference>
<dbReference type="SMART" id="SM00382">
    <property type="entry name" value="AAA"/>
    <property type="match status" value="1"/>
</dbReference>
<dbReference type="OrthoDB" id="3503851at2"/>
<dbReference type="PROSITE" id="PS50893">
    <property type="entry name" value="ABC_TRANSPORTER_2"/>
    <property type="match status" value="1"/>
</dbReference>